<evidence type="ECO:0000313" key="4">
    <source>
        <dbReference type="Proteomes" id="UP000007062"/>
    </source>
</evidence>
<keyword evidence="1" id="KW-0175">Coiled coil</keyword>
<proteinExistence type="predicted"/>
<dbReference type="InParanoid" id="A0A1S4HDG6"/>
<dbReference type="AlphaFoldDB" id="A0A1S4HDG6"/>
<evidence type="ECO:0000256" key="1">
    <source>
        <dbReference type="SAM" id="Coils"/>
    </source>
</evidence>
<dbReference type="VEuPathDB" id="VectorBase:AGAP028466"/>
<reference evidence="3 4" key="1">
    <citation type="journal article" date="2002" name="Science">
        <title>The genome sequence of the malaria mosquito Anopheles gambiae.</title>
        <authorList>
            <person name="Holt R.A."/>
            <person name="Subramanian G.M."/>
            <person name="Halpern A."/>
            <person name="Sutton G.G."/>
            <person name="Charlab R."/>
            <person name="Nusskern D.R."/>
            <person name="Wincker P."/>
            <person name="Clark A.G."/>
            <person name="Ribeiro J.M."/>
            <person name="Wides R."/>
            <person name="Salzberg S.L."/>
            <person name="Loftus B."/>
            <person name="Yandell M."/>
            <person name="Majoros W.H."/>
            <person name="Rusch D.B."/>
            <person name="Lai Z."/>
            <person name="Kraft C.L."/>
            <person name="Abril J.F."/>
            <person name="Anthouard V."/>
            <person name="Arensburger P."/>
            <person name="Atkinson P.W."/>
            <person name="Baden H."/>
            <person name="de Berardinis V."/>
            <person name="Baldwin D."/>
            <person name="Benes V."/>
            <person name="Biedler J."/>
            <person name="Blass C."/>
            <person name="Bolanos R."/>
            <person name="Boscus D."/>
            <person name="Barnstead M."/>
            <person name="Cai S."/>
            <person name="Center A."/>
            <person name="Chaturverdi K."/>
            <person name="Christophides G.K."/>
            <person name="Chrystal M.A."/>
            <person name="Clamp M."/>
            <person name="Cravchik A."/>
            <person name="Curwen V."/>
            <person name="Dana A."/>
            <person name="Delcher A."/>
            <person name="Dew I."/>
            <person name="Evans C.A."/>
            <person name="Flanigan M."/>
            <person name="Grundschober-Freimoser A."/>
            <person name="Friedli L."/>
            <person name="Gu Z."/>
            <person name="Guan P."/>
            <person name="Guigo R."/>
            <person name="Hillenmeyer M.E."/>
            <person name="Hladun S.L."/>
            <person name="Hogan J.R."/>
            <person name="Hong Y.S."/>
            <person name="Hoover J."/>
            <person name="Jaillon O."/>
            <person name="Ke Z."/>
            <person name="Kodira C."/>
            <person name="Kokoza E."/>
            <person name="Koutsos A."/>
            <person name="Letunic I."/>
            <person name="Levitsky A."/>
            <person name="Liang Y."/>
            <person name="Lin J.J."/>
            <person name="Lobo N.F."/>
            <person name="Lopez J.R."/>
            <person name="Malek J.A."/>
            <person name="McIntosh T.C."/>
            <person name="Meister S."/>
            <person name="Miller J."/>
            <person name="Mobarry C."/>
            <person name="Mongin E."/>
            <person name="Murphy S.D."/>
            <person name="O'Brochta D.A."/>
            <person name="Pfannkoch C."/>
            <person name="Qi R."/>
            <person name="Regier M.A."/>
            <person name="Remington K."/>
            <person name="Shao H."/>
            <person name="Sharakhova M.V."/>
            <person name="Sitter C.D."/>
            <person name="Shetty J."/>
            <person name="Smith T.J."/>
            <person name="Strong R."/>
            <person name="Sun J."/>
            <person name="Thomasova D."/>
            <person name="Ton L.Q."/>
            <person name="Topalis P."/>
            <person name="Tu Z."/>
            <person name="Unger M.F."/>
            <person name="Walenz B."/>
            <person name="Wang A."/>
            <person name="Wang J."/>
            <person name="Wang M."/>
            <person name="Wang X."/>
            <person name="Woodford K.J."/>
            <person name="Wortman J.R."/>
            <person name="Wu M."/>
            <person name="Yao A."/>
            <person name="Zdobnov E.M."/>
            <person name="Zhang H."/>
            <person name="Zhao Q."/>
            <person name="Zhao S."/>
            <person name="Zhu S.C."/>
            <person name="Zhimulev I."/>
            <person name="Coluzzi M."/>
            <person name="della Torre A."/>
            <person name="Roth C.W."/>
            <person name="Louis C."/>
            <person name="Kalush F."/>
            <person name="Mural R.J."/>
            <person name="Myers E.W."/>
            <person name="Adams M.D."/>
            <person name="Smith H.O."/>
            <person name="Broder S."/>
            <person name="Gardner M.J."/>
            <person name="Fraser C.M."/>
            <person name="Birney E."/>
            <person name="Bork P."/>
            <person name="Brey P.T."/>
            <person name="Venter J.C."/>
            <person name="Weissenbach J."/>
            <person name="Kafatos F.C."/>
            <person name="Collins F.H."/>
            <person name="Hoffman S.L."/>
        </authorList>
    </citation>
    <scope>NUCLEOTIDE SEQUENCE [LARGE SCALE GENOMIC DNA]</scope>
    <source>
        <strain evidence="3 4">PEST</strain>
    </source>
</reference>
<organism evidence="3 4">
    <name type="scientific">Anopheles gambiae</name>
    <name type="common">African malaria mosquito</name>
    <dbReference type="NCBI Taxonomy" id="7165"/>
    <lineage>
        <taxon>Eukaryota</taxon>
        <taxon>Metazoa</taxon>
        <taxon>Ecdysozoa</taxon>
        <taxon>Arthropoda</taxon>
        <taxon>Hexapoda</taxon>
        <taxon>Insecta</taxon>
        <taxon>Pterygota</taxon>
        <taxon>Neoptera</taxon>
        <taxon>Endopterygota</taxon>
        <taxon>Diptera</taxon>
        <taxon>Nematocera</taxon>
        <taxon>Culicoidea</taxon>
        <taxon>Culicidae</taxon>
        <taxon>Anophelinae</taxon>
        <taxon>Anopheles</taxon>
    </lineage>
</organism>
<dbReference type="EMBL" id="AAAB01008807">
    <property type="status" value="NOT_ANNOTATED_CDS"/>
    <property type="molecule type" value="Genomic_DNA"/>
</dbReference>
<feature type="compositionally biased region" description="Basic and acidic residues" evidence="2">
    <location>
        <begin position="620"/>
        <end position="634"/>
    </location>
</feature>
<feature type="compositionally biased region" description="Low complexity" evidence="2">
    <location>
        <begin position="709"/>
        <end position="722"/>
    </location>
</feature>
<feature type="compositionally biased region" description="Polar residues" evidence="2">
    <location>
        <begin position="493"/>
        <end position="515"/>
    </location>
</feature>
<sequence>MNPNYVKKCADFLQNIPAHKLAATNIAATGVAAVASTDPSCPAAGAPQQPQSKPESIGNRAFGARKKPQRPGGGGAVGMTKRPVWRHPAAGPVAPFPRPQQPAHASEQQKFVRSCCPSRRPDTSARPGRARVDCRWDAQGGKHTPTPLPTLPPTGEMSAGPIREGRGDADNVNHRDGIGQTSVECQDRQPPSWSGMLSQAHPLPAVSGQRKDGQPAGECDEFTDCSSVDNNNGLHGEDEASNRKADSKLFQFHPLRTVQFLCLELTNKLRALGPEHRSLYKIGKELSIVVRFLSHQQQTDPPEATVKAHPQDGTDRMQDKPECPNCQLLQRNWQDDRDRHAQESAQLTEQINYLQTQLRTVPRPQDVGELVREQYRRMESDITKLKLAVDEKNVELVLINDLKRNLKEALARAKRTEQERAELEKRLLEAQMENKRLELFLDTQANNFRKVKSELSHIHQLSSRQIQYLDEPIDSLVQLAVSPRRHHRGRQPSLRNYASTQSSECDTTSSRTLQSPRPEEEVEEEHNQAAKSSPNRPEMDVAQRKAHSNCRTTTTTTTSMSGLTPDESMPSLAASQSDRDNATGSTQSSTPSWIDRPRRPGDDNGKDNERHRQVPGINRGADHDDNRIRHRASDSDYSAGKLTGRPLDDGDAQWQQFVVELAENITLPSSPRPFRHNLSIAQLSDLDDSLMSDAAAALSKCRAGDATPSSQGSNLCNSSSSSKFTKQLQTK</sequence>
<feature type="region of interest" description="Disordered" evidence="2">
    <location>
        <begin position="299"/>
        <end position="323"/>
    </location>
</feature>
<feature type="region of interest" description="Disordered" evidence="2">
    <location>
        <begin position="701"/>
        <end position="731"/>
    </location>
</feature>
<dbReference type="EnsemblMetazoa" id="AGAP028466-RA">
    <property type="protein sequence ID" value="AGAP028466-PA"/>
    <property type="gene ID" value="AGAP028466"/>
</dbReference>
<feature type="region of interest" description="Disordered" evidence="2">
    <location>
        <begin position="205"/>
        <end position="224"/>
    </location>
</feature>
<reference evidence="3 4" key="2">
    <citation type="journal article" date="2004" name="Trends Parasitol.">
        <title>The Anopheles gambiae genome: an update.</title>
        <authorList>
            <person name="Mongin E."/>
            <person name="Louis C."/>
            <person name="Holt R.A."/>
            <person name="Birney E."/>
            <person name="Collins F.H."/>
        </authorList>
    </citation>
    <scope>NUCLEOTIDE SEQUENCE [LARGE SCALE GENOMIC DNA]</scope>
    <source>
        <strain evidence="3 4">PEST</strain>
    </source>
</reference>
<dbReference type="VEuPathDB" id="VectorBase:AGAMI1_001281"/>
<keyword evidence="4" id="KW-1185">Reference proteome</keyword>
<reference evidence="3" key="3">
    <citation type="submission" date="2020-05" db="UniProtKB">
        <authorList>
            <consortium name="EnsemblMetazoa"/>
        </authorList>
    </citation>
    <scope>IDENTIFICATION</scope>
    <source>
        <strain evidence="3">PEST</strain>
    </source>
</reference>
<feature type="coiled-coil region" evidence="1">
    <location>
        <begin position="375"/>
        <end position="440"/>
    </location>
</feature>
<feature type="region of interest" description="Disordered" evidence="2">
    <location>
        <begin position="94"/>
        <end position="177"/>
    </location>
</feature>
<protein>
    <submittedName>
        <fullName evidence="3">Uncharacterized protein</fullName>
    </submittedName>
</protein>
<feature type="compositionally biased region" description="Basic and acidic residues" evidence="2">
    <location>
        <begin position="163"/>
        <end position="177"/>
    </location>
</feature>
<feature type="region of interest" description="Disordered" evidence="2">
    <location>
        <begin position="482"/>
        <end position="648"/>
    </location>
</feature>
<evidence type="ECO:0000256" key="2">
    <source>
        <dbReference type="SAM" id="MobiDB-lite"/>
    </source>
</evidence>
<name>A0A1S4HDG6_ANOGA</name>
<feature type="compositionally biased region" description="Basic and acidic residues" evidence="2">
    <location>
        <begin position="309"/>
        <end position="322"/>
    </location>
</feature>
<feature type="compositionally biased region" description="Polar residues" evidence="2">
    <location>
        <begin position="582"/>
        <end position="592"/>
    </location>
</feature>
<feature type="compositionally biased region" description="Basic and acidic residues" evidence="2">
    <location>
        <begin position="595"/>
        <end position="612"/>
    </location>
</feature>
<dbReference type="Proteomes" id="UP000007062">
    <property type="component" value="Chromosome 2L"/>
</dbReference>
<feature type="region of interest" description="Disordered" evidence="2">
    <location>
        <begin position="38"/>
        <end position="80"/>
    </location>
</feature>
<accession>A0A1S4HDG6</accession>
<evidence type="ECO:0000313" key="3">
    <source>
        <dbReference type="EnsemblMetazoa" id="AGAP028466-PA"/>
    </source>
</evidence>